<keyword evidence="1" id="KW-0472">Membrane</keyword>
<feature type="transmembrane region" description="Helical" evidence="1">
    <location>
        <begin position="20"/>
        <end position="41"/>
    </location>
</feature>
<accession>F9DFB8</accession>
<evidence type="ECO:0000313" key="3">
    <source>
        <dbReference type="Proteomes" id="UP000004123"/>
    </source>
</evidence>
<gene>
    <name evidence="2" type="ORF">HMPREF9144_0358</name>
</gene>
<sequence>MFFIVVELDAFAVVSVYDEGIANVLLLFLGNGAELFLNVVISGRTETLHNAQPNPSQVGSAHIVVDARNAPCVAFFMVE</sequence>
<proteinExistence type="predicted"/>
<dbReference type="HOGENOM" id="CLU_2611757_0_0_10"/>
<keyword evidence="1" id="KW-0812">Transmembrane</keyword>
<evidence type="ECO:0000313" key="2">
    <source>
        <dbReference type="EMBL" id="EGQ22144.1"/>
    </source>
</evidence>
<dbReference type="AlphaFoldDB" id="F9DFB8"/>
<evidence type="ECO:0000256" key="1">
    <source>
        <dbReference type="SAM" id="Phobius"/>
    </source>
</evidence>
<organism evidence="2 3">
    <name type="scientific">Prevotella pallens ATCC 700821</name>
    <dbReference type="NCBI Taxonomy" id="997353"/>
    <lineage>
        <taxon>Bacteria</taxon>
        <taxon>Pseudomonadati</taxon>
        <taxon>Bacteroidota</taxon>
        <taxon>Bacteroidia</taxon>
        <taxon>Bacteroidales</taxon>
        <taxon>Prevotellaceae</taxon>
        <taxon>Prevotella</taxon>
    </lineage>
</organism>
<name>F9DFB8_9BACT</name>
<protein>
    <submittedName>
        <fullName evidence="2">Uncharacterized protein</fullName>
    </submittedName>
</protein>
<reference evidence="2 3" key="1">
    <citation type="submission" date="2011-04" db="EMBL/GenBank/DDBJ databases">
        <authorList>
            <person name="Muzny D."/>
            <person name="Qin X."/>
            <person name="Deng J."/>
            <person name="Jiang H."/>
            <person name="Liu Y."/>
            <person name="Qu J."/>
            <person name="Song X.-Z."/>
            <person name="Zhang L."/>
            <person name="Thornton R."/>
            <person name="Coyle M."/>
            <person name="Francisco L."/>
            <person name="Jackson L."/>
            <person name="Javaid M."/>
            <person name="Korchina V."/>
            <person name="Kovar C."/>
            <person name="Mata R."/>
            <person name="Mathew T."/>
            <person name="Ngo R."/>
            <person name="Nguyen L."/>
            <person name="Nguyen N."/>
            <person name="Okwuonu G."/>
            <person name="Ongeri F."/>
            <person name="Pham C."/>
            <person name="Simmons D."/>
            <person name="Wilczek-Boney K."/>
            <person name="Hale W."/>
            <person name="Jakkamsetti A."/>
            <person name="Pham P."/>
            <person name="Ruth R."/>
            <person name="San Lucas F."/>
            <person name="Warren J."/>
            <person name="Zhang J."/>
            <person name="Zhao Z."/>
            <person name="Zhou C."/>
            <person name="Zhu D."/>
            <person name="Lee S."/>
            <person name="Bess C."/>
            <person name="Blankenburg K."/>
            <person name="Forbes L."/>
            <person name="Fu Q."/>
            <person name="Gubbala S."/>
            <person name="Hirani K."/>
            <person name="Jayaseelan J.C."/>
            <person name="Lara F."/>
            <person name="Munidasa M."/>
            <person name="Palculict T."/>
            <person name="Patil S."/>
            <person name="Pu L.-L."/>
            <person name="Saada N."/>
            <person name="Tang L."/>
            <person name="Weissenberger G."/>
            <person name="Zhu Y."/>
            <person name="Hemphill L."/>
            <person name="Shang Y."/>
            <person name="Youmans B."/>
            <person name="Ayvaz T."/>
            <person name="Ross M."/>
            <person name="Santibanez J."/>
            <person name="Aqrawi P."/>
            <person name="Gross S."/>
            <person name="Joshi V."/>
            <person name="Fowler G."/>
            <person name="Nazareth L."/>
            <person name="Reid J."/>
            <person name="Worley K."/>
            <person name="Petrosino J."/>
            <person name="Highlander S."/>
            <person name="Gibbs R."/>
        </authorList>
    </citation>
    <scope>NUCLEOTIDE SEQUENCE [LARGE SCALE GENOMIC DNA]</scope>
    <source>
        <strain evidence="2 3">ATCC 700821</strain>
    </source>
</reference>
<feature type="non-terminal residue" evidence="2">
    <location>
        <position position="79"/>
    </location>
</feature>
<dbReference type="Proteomes" id="UP000004123">
    <property type="component" value="Unassembled WGS sequence"/>
</dbReference>
<comment type="caution">
    <text evidence="2">The sequence shown here is derived from an EMBL/GenBank/DDBJ whole genome shotgun (WGS) entry which is preliminary data.</text>
</comment>
<dbReference type="EMBL" id="AFPY01000014">
    <property type="protein sequence ID" value="EGQ22144.1"/>
    <property type="molecule type" value="Genomic_DNA"/>
</dbReference>
<keyword evidence="1" id="KW-1133">Transmembrane helix</keyword>